<proteinExistence type="predicted"/>
<evidence type="ECO:0000313" key="2">
    <source>
        <dbReference type="EMBL" id="XDI05289.1"/>
    </source>
</evidence>
<dbReference type="AlphaFoldDB" id="A0AB39BGB4"/>
<dbReference type="EMBL" id="CP162511">
    <property type="protein sequence ID" value="XDI05289.1"/>
    <property type="molecule type" value="Genomic_DNA"/>
</dbReference>
<dbReference type="GO" id="GO:0016491">
    <property type="term" value="F:oxidoreductase activity"/>
    <property type="evidence" value="ECO:0007669"/>
    <property type="project" value="UniProtKB-KW"/>
</dbReference>
<dbReference type="RefSeq" id="WP_368497673.1">
    <property type="nucleotide sequence ID" value="NZ_CP162511.1"/>
</dbReference>
<reference evidence="2" key="1">
    <citation type="submission" date="2024-05" db="EMBL/GenBank/DDBJ databases">
        <title>Herbiconiux sp. A18JL235.</title>
        <authorList>
            <person name="Zhang G."/>
        </authorList>
    </citation>
    <scope>NUCLEOTIDE SEQUENCE</scope>
    <source>
        <strain evidence="2">A18JL235</strain>
    </source>
</reference>
<keyword evidence="2" id="KW-0560">Oxidoreductase</keyword>
<dbReference type="PANTHER" id="PTHR13847:SF285">
    <property type="entry name" value="FAD DEPENDENT OXIDOREDUCTASE DOMAIN-CONTAINING PROTEIN"/>
    <property type="match status" value="1"/>
</dbReference>
<feature type="domain" description="FAD dependent oxidoreductase" evidence="1">
    <location>
        <begin position="30"/>
        <end position="388"/>
    </location>
</feature>
<dbReference type="EC" id="1.-.-.-" evidence="2"/>
<dbReference type="GO" id="GO:0005737">
    <property type="term" value="C:cytoplasm"/>
    <property type="evidence" value="ECO:0007669"/>
    <property type="project" value="TreeGrafter"/>
</dbReference>
<gene>
    <name evidence="2" type="ORF">ABFY20_18520</name>
</gene>
<dbReference type="InterPro" id="IPR006076">
    <property type="entry name" value="FAD-dep_OxRdtase"/>
</dbReference>
<dbReference type="PANTHER" id="PTHR13847">
    <property type="entry name" value="SARCOSINE DEHYDROGENASE-RELATED"/>
    <property type="match status" value="1"/>
</dbReference>
<name>A0AB39BGB4_9MICO</name>
<dbReference type="Gene3D" id="3.30.9.10">
    <property type="entry name" value="D-Amino Acid Oxidase, subunit A, domain 2"/>
    <property type="match status" value="1"/>
</dbReference>
<dbReference type="SUPFAM" id="SSF51905">
    <property type="entry name" value="FAD/NAD(P)-binding domain"/>
    <property type="match status" value="1"/>
</dbReference>
<protein>
    <submittedName>
        <fullName evidence="2">NAD(P)/FAD-dependent oxidoreductase</fullName>
        <ecNumber evidence="2">1.-.-.-</ecNumber>
    </submittedName>
</protein>
<accession>A0AB39BGB4</accession>
<evidence type="ECO:0000259" key="1">
    <source>
        <dbReference type="Pfam" id="PF01266"/>
    </source>
</evidence>
<dbReference type="Pfam" id="PF01266">
    <property type="entry name" value="DAO"/>
    <property type="match status" value="1"/>
</dbReference>
<dbReference type="Gene3D" id="3.50.50.60">
    <property type="entry name" value="FAD/NAD(P)-binding domain"/>
    <property type="match status" value="1"/>
</dbReference>
<sequence length="455" mass="49104">MHAEAKTQPYWMRIAHPPARPRLSEDSSADVVIVGAGLTGLWTAHYLLGRDPGLDIVVLEAETVGYGASGRNGGWVSNLIPGHAGRLAARYGRASVDSFRDAVRDSVTETVRAAEELSIDADIVRPGTVSVALTPAQAARQRRRVAAARPQDGLKLLAPHEVDERMRVAGNLGGVFNPFVARVHPGKLVDGIARSLTERGVRVFEHTPVETIAAGRVTTALGTSVTAPVVVRATEGFAPQQGSREFLAMNSHMIITRPQSDRFWDEVGWSGHELISDAAHDYVYGQRTSDGRIALGGRGVPYVYGNGFDLTAPTPRSTVSTLRASLRRMFPTIDVGELEESWSGVLAVSRDWNARVTWNRSSGLAAAGGYVGHGVAPANLAGRTLADLITGTESPLTALPWVNHTSRSWEPEPLRWLGVRSVYSAYRAADTLETARFDERTSRIATLADRISGRP</sequence>
<organism evidence="2">
    <name type="scientific">Herbiconiux sp. A18JL235</name>
    <dbReference type="NCBI Taxonomy" id="3152363"/>
    <lineage>
        <taxon>Bacteria</taxon>
        <taxon>Bacillati</taxon>
        <taxon>Actinomycetota</taxon>
        <taxon>Actinomycetes</taxon>
        <taxon>Micrococcales</taxon>
        <taxon>Microbacteriaceae</taxon>
        <taxon>Herbiconiux</taxon>
    </lineage>
</organism>
<dbReference type="InterPro" id="IPR036188">
    <property type="entry name" value="FAD/NAD-bd_sf"/>
</dbReference>